<dbReference type="PROSITE" id="PS00126">
    <property type="entry name" value="PDEASE_I_1"/>
    <property type="match status" value="1"/>
</dbReference>
<evidence type="ECO:0000256" key="1">
    <source>
        <dbReference type="ARBA" id="ARBA00022723"/>
    </source>
</evidence>
<dbReference type="GO" id="GO:0007165">
    <property type="term" value="P:signal transduction"/>
    <property type="evidence" value="ECO:0007669"/>
    <property type="project" value="InterPro"/>
</dbReference>
<dbReference type="GO" id="GO:0046872">
    <property type="term" value="F:metal ion binding"/>
    <property type="evidence" value="ECO:0007669"/>
    <property type="project" value="UniProtKB-KW"/>
</dbReference>
<dbReference type="SMART" id="SM00471">
    <property type="entry name" value="HDc"/>
    <property type="match status" value="1"/>
</dbReference>
<evidence type="ECO:0000256" key="2">
    <source>
        <dbReference type="ARBA" id="ARBA00022801"/>
    </source>
</evidence>
<dbReference type="SUPFAM" id="SSF109604">
    <property type="entry name" value="HD-domain/PDEase-like"/>
    <property type="match status" value="1"/>
</dbReference>
<comment type="cofactor">
    <cofactor evidence="3">
        <name>a divalent metal cation</name>
        <dbReference type="ChEBI" id="CHEBI:60240"/>
    </cofactor>
    <text evidence="3">Binds 2 divalent metal cations per subunit. Site 1 may preferentially bind zinc ions, while site 2 has a preference for magnesium and/or manganese ions.</text>
</comment>
<evidence type="ECO:0000256" key="4">
    <source>
        <dbReference type="SAM" id="MobiDB-lite"/>
    </source>
</evidence>
<evidence type="ECO:0000313" key="6">
    <source>
        <dbReference type="EMBL" id="EGO29599.1"/>
    </source>
</evidence>
<dbReference type="Proteomes" id="UP000008064">
    <property type="component" value="Unassembled WGS sequence"/>
</dbReference>
<dbReference type="InterPro" id="IPR003607">
    <property type="entry name" value="HD/PDEase_dom"/>
</dbReference>
<feature type="compositionally biased region" description="Polar residues" evidence="4">
    <location>
        <begin position="662"/>
        <end position="676"/>
    </location>
</feature>
<comment type="similarity">
    <text evidence="3">Belongs to the cyclic nucleotide phosphodiesterase family.</text>
</comment>
<dbReference type="RefSeq" id="XP_007313841.1">
    <property type="nucleotide sequence ID" value="XM_007313779.1"/>
</dbReference>
<dbReference type="EC" id="3.1.4.-" evidence="3"/>
<keyword evidence="1 3" id="KW-0479">Metal-binding</keyword>
<name>F8NGV7_SERL9</name>
<dbReference type="AlphaFoldDB" id="F8NGV7"/>
<feature type="compositionally biased region" description="Low complexity" evidence="4">
    <location>
        <begin position="638"/>
        <end position="659"/>
    </location>
</feature>
<protein>
    <recommendedName>
        <fullName evidence="3">Phosphodiesterase</fullName>
        <ecNumber evidence="3">3.1.4.-</ecNumber>
    </recommendedName>
</protein>
<feature type="region of interest" description="Disordered" evidence="4">
    <location>
        <begin position="559"/>
        <end position="578"/>
    </location>
</feature>
<dbReference type="HOGENOM" id="CLU_013818_0_0_1"/>
<organism>
    <name type="scientific">Serpula lacrymans var. lacrymans (strain S7.9)</name>
    <name type="common">Dry rot fungus</name>
    <dbReference type="NCBI Taxonomy" id="578457"/>
    <lineage>
        <taxon>Eukaryota</taxon>
        <taxon>Fungi</taxon>
        <taxon>Dikarya</taxon>
        <taxon>Basidiomycota</taxon>
        <taxon>Agaricomycotina</taxon>
        <taxon>Agaricomycetes</taxon>
        <taxon>Agaricomycetidae</taxon>
        <taxon>Boletales</taxon>
        <taxon>Coniophorineae</taxon>
        <taxon>Serpulaceae</taxon>
        <taxon>Serpula</taxon>
    </lineage>
</organism>
<sequence length="780" mass="86027">MSSLCTVDFTVGTKYFFSKDDRPYKVQPWIFSSGINVQHTDFSFERHNRDSVWTPSSPTFEPLRVFVDLGTMTRNEEGTRAGPWKAAVRLAHAGATRSHEGCRVSKTLSATTTLSPRERGIPNVPKTVLAPLFHSSTAAEFVSQMFVSDDLAHGRRRSVDVGGLALALENQGLGQGWGGWEEKEAGGTRYAELLSDMYTHTQILVNHHSNQLLPFVTLPETRCRLIKSLDNWHFEPHRLPDEEVLSCTLILFETLFRIQGMKEDTGVSLNELSGFLQHLRHIYRGQNSYHNYQHALDVLQASHSFLCAEGVVPPVSILLDGDDRMWQRDKTQNTNSLSHELRNIELFALYVAAIGHDVGHPGLTNVFMKKAHTPLSAVYDDKSALEQMHYALLTQAMRHHGLGFLLDHADTIAWFRKLLSGIILATDMSVHAEFMQHFELLARGSCTTVCERRLLLCQAIIKCADISNPGRPLGVSHYWASALMEEWASQAKLEKHFHLPVSLQPSDTPLDKAKSQIFFIENFAKPLLDLTAQVLPGMAKFARQCTSNLRFWEGRRSEFTANGESGPSPDVDGPVTISQSPETFLSAFPMALPTFFMNHQDDRLVPLDWSSTYTPSERSTSSSDSDSQLIDAQGAQCDSLPSVPTSLSSPISPSDSVGSCLLSPQSEHSVSSQRPVSIASLGSNGLNDSTAVMRAAYQASVRKKKSFHRYSWNTATSALPPPPIPPPALPTTPKVAVAQSVIVTEVGTGEVALEGCVASVAVIAHGCQRPSLQTNFQSII</sequence>
<proteinExistence type="inferred from homology"/>
<dbReference type="Gene3D" id="1.10.1300.10">
    <property type="entry name" value="3'5'-cyclic nucleotide phosphodiesterase, catalytic domain"/>
    <property type="match status" value="1"/>
</dbReference>
<dbReference type="EMBL" id="GL945429">
    <property type="protein sequence ID" value="EGO29599.1"/>
    <property type="molecule type" value="Genomic_DNA"/>
</dbReference>
<dbReference type="InterPro" id="IPR036971">
    <property type="entry name" value="PDEase_catalytic_dom_sf"/>
</dbReference>
<reference evidence="6" key="1">
    <citation type="submission" date="2011-04" db="EMBL/GenBank/DDBJ databases">
        <title>Evolution of plant cell wall degrading machinery underlies the functional diversity of forest fungi.</title>
        <authorList>
            <consortium name="US DOE Joint Genome Institute (JGI-PGF)"/>
            <person name="Eastwood D.C."/>
            <person name="Floudas D."/>
            <person name="Binder M."/>
            <person name="Majcherczyk A."/>
            <person name="Schneider P."/>
            <person name="Aerts A."/>
            <person name="Asiegbu F.O."/>
            <person name="Baker S.E."/>
            <person name="Barry K."/>
            <person name="Bendiksby M."/>
            <person name="Blumentritt M."/>
            <person name="Coutinho P.M."/>
            <person name="Cullen D."/>
            <person name="Cullen D."/>
            <person name="Gathman A."/>
            <person name="Goodell B."/>
            <person name="Henrissat B."/>
            <person name="Ihrmark K."/>
            <person name="Kauserud H."/>
            <person name="Kohler A."/>
            <person name="LaButti K."/>
            <person name="Lapidus A."/>
            <person name="Lavin J.L."/>
            <person name="Lee Y.-H."/>
            <person name="Lindquist E."/>
            <person name="Lilly W."/>
            <person name="Lucas S."/>
            <person name="Morin E."/>
            <person name="Murat C."/>
            <person name="Oguiza J.A."/>
            <person name="Park J."/>
            <person name="Pisabarro A.G."/>
            <person name="Riley R."/>
            <person name="Rosling A."/>
            <person name="Salamov A."/>
            <person name="Schmidt O."/>
            <person name="Schmutz J."/>
            <person name="Skrede I."/>
            <person name="Stenlid J."/>
            <person name="Wiebenga A."/>
            <person name="Xie X."/>
            <person name="Kues U."/>
            <person name="Hibbett D.S."/>
            <person name="Hoffmeister D."/>
            <person name="Hogberg N."/>
            <person name="Martin F."/>
            <person name="Grigoriev I.V."/>
            <person name="Watkinson S.C."/>
        </authorList>
    </citation>
    <scope>NUCLEOTIDE SEQUENCE</scope>
    <source>
        <strain evidence="6">S7.9</strain>
    </source>
</reference>
<keyword evidence="2 3" id="KW-0378">Hydrolase</keyword>
<dbReference type="InterPro" id="IPR002073">
    <property type="entry name" value="PDEase_catalytic_dom"/>
</dbReference>
<dbReference type="KEGG" id="sla:SERLADRAFT_433569"/>
<dbReference type="PROSITE" id="PS51845">
    <property type="entry name" value="PDEASE_I_2"/>
    <property type="match status" value="1"/>
</dbReference>
<feature type="domain" description="PDEase" evidence="5">
    <location>
        <begin position="186"/>
        <end position="559"/>
    </location>
</feature>
<gene>
    <name evidence="6" type="ORF">SERLADRAFT_433569</name>
</gene>
<accession>F8NGV7</accession>
<evidence type="ECO:0000256" key="3">
    <source>
        <dbReference type="RuleBase" id="RU363067"/>
    </source>
</evidence>
<dbReference type="Pfam" id="PF00233">
    <property type="entry name" value="PDEase_I"/>
    <property type="match status" value="1"/>
</dbReference>
<dbReference type="CDD" id="cd00077">
    <property type="entry name" value="HDc"/>
    <property type="match status" value="1"/>
</dbReference>
<dbReference type="GO" id="GO:0004114">
    <property type="term" value="F:3',5'-cyclic-nucleotide phosphodiesterase activity"/>
    <property type="evidence" value="ECO:0007669"/>
    <property type="project" value="InterPro"/>
</dbReference>
<dbReference type="InterPro" id="IPR023174">
    <property type="entry name" value="PDEase_CS"/>
</dbReference>
<feature type="region of interest" description="Disordered" evidence="4">
    <location>
        <begin position="636"/>
        <end position="676"/>
    </location>
</feature>
<dbReference type="PANTHER" id="PTHR11347">
    <property type="entry name" value="CYCLIC NUCLEOTIDE PHOSPHODIESTERASE"/>
    <property type="match status" value="1"/>
</dbReference>
<evidence type="ECO:0000259" key="5">
    <source>
        <dbReference type="PROSITE" id="PS51845"/>
    </source>
</evidence>
<dbReference type="OrthoDB" id="546632at2759"/>
<dbReference type="GeneID" id="18814215"/>